<dbReference type="RefSeq" id="WP_431191975.1">
    <property type="nucleotide sequence ID" value="NZ_NRRU01000182.1"/>
</dbReference>
<evidence type="ECO:0000313" key="2">
    <source>
        <dbReference type="Proteomes" id="UP001041814"/>
    </source>
</evidence>
<organism evidence="1 2">
    <name type="scientific">Rubrivivax gelatinosus</name>
    <name type="common">Rhodocyclus gelatinosus</name>
    <name type="synonym">Rhodopseudomonas gelatinosa</name>
    <dbReference type="NCBI Taxonomy" id="28068"/>
    <lineage>
        <taxon>Bacteria</taxon>
        <taxon>Pseudomonadati</taxon>
        <taxon>Pseudomonadota</taxon>
        <taxon>Betaproteobacteria</taxon>
        <taxon>Burkholderiales</taxon>
        <taxon>Sphaerotilaceae</taxon>
        <taxon>Rubrivivax</taxon>
    </lineage>
</organism>
<keyword evidence="2" id="KW-1185">Reference proteome</keyword>
<reference evidence="1" key="2">
    <citation type="journal article" date="2020" name="Microorganisms">
        <title>Osmotic Adaptation and Compatible Solute Biosynthesis of Phototrophic Bacteria as Revealed from Genome Analyses.</title>
        <authorList>
            <person name="Imhoff J.F."/>
            <person name="Rahn T."/>
            <person name="Kunzel S."/>
            <person name="Keller A."/>
            <person name="Neulinger S.C."/>
        </authorList>
    </citation>
    <scope>NUCLEOTIDE SEQUENCE</scope>
    <source>
        <strain evidence="1">IM 151</strain>
    </source>
</reference>
<dbReference type="Gene3D" id="2.30.110.50">
    <property type="match status" value="1"/>
</dbReference>
<protein>
    <submittedName>
        <fullName evidence="1">Uncharacterized protein</fullName>
    </submittedName>
</protein>
<evidence type="ECO:0000313" key="1">
    <source>
        <dbReference type="EMBL" id="MBK1715939.1"/>
    </source>
</evidence>
<gene>
    <name evidence="1" type="ORF">CKO43_24640</name>
</gene>
<feature type="non-terminal residue" evidence="1">
    <location>
        <position position="94"/>
    </location>
</feature>
<name>A0ABS1E2Y5_RUBGE</name>
<accession>A0ABS1E2Y5</accession>
<dbReference type="EMBL" id="NRRU01000182">
    <property type="protein sequence ID" value="MBK1715939.1"/>
    <property type="molecule type" value="Genomic_DNA"/>
</dbReference>
<proteinExistence type="predicted"/>
<reference evidence="1" key="1">
    <citation type="submission" date="2017-08" db="EMBL/GenBank/DDBJ databases">
        <authorList>
            <person name="Imhoff J.F."/>
            <person name="Rahn T."/>
            <person name="Kuenzel S."/>
            <person name="Neulinger S.C."/>
        </authorList>
    </citation>
    <scope>NUCLEOTIDE SEQUENCE</scope>
    <source>
        <strain evidence="1">IM 151</strain>
    </source>
</reference>
<dbReference type="Proteomes" id="UP001041814">
    <property type="component" value="Unassembled WGS sequence"/>
</dbReference>
<comment type="caution">
    <text evidence="1">The sequence shown here is derived from an EMBL/GenBank/DDBJ whole genome shotgun (WGS) entry which is preliminary data.</text>
</comment>
<sequence length="94" mass="10064">MTNLLAAVFGSGSRLYRLQGDGPLAELHVESWALREDLSEPFTLQLSALSTRFDLDLDGMLAQRLDLLSVLADGREQLRSGIVTAADACDGDGG</sequence>
<dbReference type="SUPFAM" id="SSF69279">
    <property type="entry name" value="Phage tail proteins"/>
    <property type="match status" value="1"/>
</dbReference>